<evidence type="ECO:0000313" key="2">
    <source>
        <dbReference type="Proteomes" id="UP000768180"/>
    </source>
</evidence>
<dbReference type="RefSeq" id="WP_173830218.1">
    <property type="nucleotide sequence ID" value="NZ_JAAITQ010000025.1"/>
</dbReference>
<proteinExistence type="predicted"/>
<evidence type="ECO:0000313" key="1">
    <source>
        <dbReference type="EMBL" id="NSE17206.1"/>
    </source>
</evidence>
<comment type="caution">
    <text evidence="1">The sequence shown here is derived from an EMBL/GenBank/DDBJ whole genome shotgun (WGS) entry which is preliminary data.</text>
</comment>
<dbReference type="EMBL" id="JAAITQ010000025">
    <property type="protein sequence ID" value="NSE17206.1"/>
    <property type="molecule type" value="Genomic_DNA"/>
</dbReference>
<keyword evidence="2" id="KW-1185">Reference proteome</keyword>
<gene>
    <name evidence="1" type="ORF">G5B05_12485</name>
</gene>
<organism evidence="1 2">
    <name type="scientific">Fusicatenibacter saccharivorans</name>
    <dbReference type="NCBI Taxonomy" id="1150298"/>
    <lineage>
        <taxon>Bacteria</taxon>
        <taxon>Bacillati</taxon>
        <taxon>Bacillota</taxon>
        <taxon>Clostridia</taxon>
        <taxon>Lachnospirales</taxon>
        <taxon>Lachnospiraceae</taxon>
        <taxon>Fusicatenibacter</taxon>
    </lineage>
</organism>
<sequence length="138" mass="16022">MCRYGLSKEKISALDITTEPICELAVFDAPGFVVEVQQQFATVSEESLFVLTAEMAEEYIRRAAEFCIKEMENLRNGKNGLDSIAYAWKKPENNMHEKRTKACQHKSDHHDTIIIVREKIKKRTKEKSRKMIEKQEKS</sequence>
<reference evidence="1 2" key="1">
    <citation type="journal article" date="2020" name="Cell Host Microbe">
        <title>Functional and Genomic Variation between Human-Derived Isolates of Lachnospiraceae Reveals Inter- and Intra-Species Diversity.</title>
        <authorList>
            <person name="Sorbara M.T."/>
            <person name="Littmann E.R."/>
            <person name="Fontana E."/>
            <person name="Moody T.U."/>
            <person name="Kohout C.E."/>
            <person name="Gjonbalaj M."/>
            <person name="Eaton V."/>
            <person name="Seok R."/>
            <person name="Leiner I.M."/>
            <person name="Pamer E.G."/>
        </authorList>
    </citation>
    <scope>NUCLEOTIDE SEQUENCE [LARGE SCALE GENOMIC DNA]</scope>
    <source>
        <strain evidence="1 2">MSK.14.54</strain>
    </source>
</reference>
<name>A0ABX2GFN8_9FIRM</name>
<protein>
    <submittedName>
        <fullName evidence="1">Uncharacterized protein</fullName>
    </submittedName>
</protein>
<accession>A0ABX2GFN8</accession>
<dbReference type="Proteomes" id="UP000768180">
    <property type="component" value="Unassembled WGS sequence"/>
</dbReference>